<feature type="transmembrane region" description="Helical" evidence="1">
    <location>
        <begin position="145"/>
        <end position="164"/>
    </location>
</feature>
<name>A0A1H6LB72_9BACT</name>
<dbReference type="RefSeq" id="WP_083076451.1">
    <property type="nucleotide sequence ID" value="NZ_LIGX01000007.1"/>
</dbReference>
<keyword evidence="4" id="KW-1185">Reference proteome</keyword>
<reference evidence="4" key="1">
    <citation type="submission" date="2016-09" db="EMBL/GenBank/DDBJ databases">
        <authorList>
            <person name="Koehorst J."/>
        </authorList>
    </citation>
    <scope>NUCLEOTIDE SEQUENCE [LARGE SCALE GENOMIC DNA]</scope>
</reference>
<accession>A0A1H6LB72</accession>
<dbReference type="OrthoDB" id="200238at2"/>
<dbReference type="STRING" id="1679444.PYTT_0972"/>
<keyword evidence="1" id="KW-1133">Transmembrane helix</keyword>
<dbReference type="GO" id="GO:0005886">
    <property type="term" value="C:plasma membrane"/>
    <property type="evidence" value="ECO:0007669"/>
    <property type="project" value="TreeGrafter"/>
</dbReference>
<evidence type="ECO:0000313" key="4">
    <source>
        <dbReference type="Proteomes" id="UP000176204"/>
    </source>
</evidence>
<organism evidence="3 4">
    <name type="scientific">Akkermansia glycaniphila</name>
    <dbReference type="NCBI Taxonomy" id="1679444"/>
    <lineage>
        <taxon>Bacteria</taxon>
        <taxon>Pseudomonadati</taxon>
        <taxon>Verrucomicrobiota</taxon>
        <taxon>Verrucomicrobiia</taxon>
        <taxon>Verrucomicrobiales</taxon>
        <taxon>Akkermansiaceae</taxon>
        <taxon>Akkermansia</taxon>
    </lineage>
</organism>
<feature type="transmembrane region" description="Helical" evidence="1">
    <location>
        <begin position="176"/>
        <end position="196"/>
    </location>
</feature>
<dbReference type="InterPro" id="IPR035445">
    <property type="entry name" value="GYF-like_dom_sf"/>
</dbReference>
<dbReference type="Pfam" id="PF05656">
    <property type="entry name" value="DUF805"/>
    <property type="match status" value="1"/>
</dbReference>
<keyword evidence="1" id="KW-0472">Membrane</keyword>
<feature type="transmembrane region" description="Helical" evidence="1">
    <location>
        <begin position="119"/>
        <end position="139"/>
    </location>
</feature>
<dbReference type="InterPro" id="IPR008523">
    <property type="entry name" value="DUF805"/>
</dbReference>
<dbReference type="Pfam" id="PF14237">
    <property type="entry name" value="GYF_2"/>
    <property type="match status" value="1"/>
</dbReference>
<dbReference type="Proteomes" id="UP000176204">
    <property type="component" value="Chromosome I"/>
</dbReference>
<dbReference type="PANTHER" id="PTHR34980:SF2">
    <property type="entry name" value="INNER MEMBRANE PROTEIN YHAH-RELATED"/>
    <property type="match status" value="1"/>
</dbReference>
<dbReference type="SUPFAM" id="SSF55277">
    <property type="entry name" value="GYF domain"/>
    <property type="match status" value="1"/>
</dbReference>
<dbReference type="EMBL" id="LT629973">
    <property type="protein sequence ID" value="SEH81856.1"/>
    <property type="molecule type" value="Genomic_DNA"/>
</dbReference>
<evidence type="ECO:0000256" key="1">
    <source>
        <dbReference type="SAM" id="Phobius"/>
    </source>
</evidence>
<feature type="domain" description="GYF" evidence="2">
    <location>
        <begin position="3"/>
        <end position="48"/>
    </location>
</feature>
<keyword evidence="1" id="KW-0812">Transmembrane</keyword>
<proteinExistence type="predicted"/>
<dbReference type="KEGG" id="agl:PYTT_0972"/>
<protein>
    <recommendedName>
        <fullName evidence="2">GYF domain-containing protein</fullName>
    </recommendedName>
</protein>
<dbReference type="PANTHER" id="PTHR34980">
    <property type="entry name" value="INNER MEMBRANE PROTEIN-RELATED-RELATED"/>
    <property type="match status" value="1"/>
</dbReference>
<dbReference type="AlphaFoldDB" id="A0A1H6LB72"/>
<sequence>MNYYYLDATNTPQGPFSLEQLKALLAQNVITPQTLVAASGAATWIPIIQILASTPTPAARFSANGSYCPDCKRPVDFGCSRCAACGRLFLPQKRSPFGYFAQCISLYATFSGRATRAEYWSFALVTFLISFIICLLFPILGDAAWFLFGLCWLALIVPSLAVTWRRLHDAGYSGACYFLGLIPAVGPIILLVMTLMDSKSGPNQYGPATKYP</sequence>
<gene>
    <name evidence="3" type="ORF">PYTT_0972</name>
</gene>
<dbReference type="InterPro" id="IPR025640">
    <property type="entry name" value="GYF_2"/>
</dbReference>
<evidence type="ECO:0000313" key="3">
    <source>
        <dbReference type="EMBL" id="SEH81856.1"/>
    </source>
</evidence>
<evidence type="ECO:0000259" key="2">
    <source>
        <dbReference type="Pfam" id="PF14237"/>
    </source>
</evidence>